<reference evidence="2 3" key="1">
    <citation type="submission" date="2015-06" db="EMBL/GenBank/DDBJ databases">
        <title>Survival trade-offs in plant roots during colonization by closely related pathogenic and mutualistic fungi.</title>
        <authorList>
            <person name="Hacquard S."/>
            <person name="Kracher B."/>
            <person name="Hiruma K."/>
            <person name="Weinman A."/>
            <person name="Muench P."/>
            <person name="Garrido Oter R."/>
            <person name="Ver Loren van Themaat E."/>
            <person name="Dallerey J.-F."/>
            <person name="Damm U."/>
            <person name="Henrissat B."/>
            <person name="Lespinet O."/>
            <person name="Thon M."/>
            <person name="Kemen E."/>
            <person name="McHardy A.C."/>
            <person name="Schulze-Lefert P."/>
            <person name="O'Connell R.J."/>
        </authorList>
    </citation>
    <scope>NUCLEOTIDE SEQUENCE [LARGE SCALE GENOMIC DNA]</scope>
    <source>
        <strain evidence="2 3">0861</strain>
    </source>
</reference>
<sequence>MSAAEGARCSPGTTTQYGRETSLESDPSMAGGSCQQQMATWGLFDDGHGCTVINKSNKHRYHVRNLTNCVSVPGPRADDGAGSECQRIRPRPSSLALTTLRRSTCLTPCEKGNRSQ</sequence>
<evidence type="ECO:0000256" key="1">
    <source>
        <dbReference type="SAM" id="MobiDB-lite"/>
    </source>
</evidence>
<accession>A0A166TL05</accession>
<dbReference type="EMBL" id="LFIV01000062">
    <property type="protein sequence ID" value="KZL72210.1"/>
    <property type="molecule type" value="Genomic_DNA"/>
</dbReference>
<organism evidence="2 3">
    <name type="scientific">Colletotrichum tofieldiae</name>
    <dbReference type="NCBI Taxonomy" id="708197"/>
    <lineage>
        <taxon>Eukaryota</taxon>
        <taxon>Fungi</taxon>
        <taxon>Dikarya</taxon>
        <taxon>Ascomycota</taxon>
        <taxon>Pezizomycotina</taxon>
        <taxon>Sordariomycetes</taxon>
        <taxon>Hypocreomycetidae</taxon>
        <taxon>Glomerellales</taxon>
        <taxon>Glomerellaceae</taxon>
        <taxon>Colletotrichum</taxon>
        <taxon>Colletotrichum spaethianum species complex</taxon>
    </lineage>
</organism>
<evidence type="ECO:0000313" key="2">
    <source>
        <dbReference type="EMBL" id="KZL72210.1"/>
    </source>
</evidence>
<feature type="region of interest" description="Disordered" evidence="1">
    <location>
        <begin position="1"/>
        <end position="33"/>
    </location>
</feature>
<proteinExistence type="predicted"/>
<dbReference type="Proteomes" id="UP000076552">
    <property type="component" value="Unassembled WGS sequence"/>
</dbReference>
<gene>
    <name evidence="2" type="ORF">CT0861_06736</name>
</gene>
<dbReference type="AlphaFoldDB" id="A0A166TL05"/>
<evidence type="ECO:0000313" key="3">
    <source>
        <dbReference type="Proteomes" id="UP000076552"/>
    </source>
</evidence>
<keyword evidence="3" id="KW-1185">Reference proteome</keyword>
<name>A0A166TL05_9PEZI</name>
<feature type="non-terminal residue" evidence="2">
    <location>
        <position position="116"/>
    </location>
</feature>
<protein>
    <submittedName>
        <fullName evidence="2">Uncharacterized protein</fullName>
    </submittedName>
</protein>
<comment type="caution">
    <text evidence="2">The sequence shown here is derived from an EMBL/GenBank/DDBJ whole genome shotgun (WGS) entry which is preliminary data.</text>
</comment>